<dbReference type="Gene3D" id="1.10.510.10">
    <property type="entry name" value="Transferase(Phosphotransferase) domain 1"/>
    <property type="match status" value="1"/>
</dbReference>
<dbReference type="Gene3D" id="3.30.200.20">
    <property type="entry name" value="Phosphorylase Kinase, domain 1"/>
    <property type="match status" value="1"/>
</dbReference>
<dbReference type="PROSITE" id="PS00108">
    <property type="entry name" value="PROTEIN_KINASE_ST"/>
    <property type="match status" value="1"/>
</dbReference>
<accession>A0ABS8UMA5</accession>
<dbReference type="PANTHER" id="PTHR48011:SF31">
    <property type="entry name" value="MITOGEN-ACTIVATED PROTEIN KINASE KINASE KINASE 2-LIKE"/>
    <property type="match status" value="1"/>
</dbReference>
<proteinExistence type="predicted"/>
<dbReference type="InterPro" id="IPR000719">
    <property type="entry name" value="Prot_kinase_dom"/>
</dbReference>
<dbReference type="EMBL" id="JACEIK010002113">
    <property type="protein sequence ID" value="MCD9559220.1"/>
    <property type="molecule type" value="Genomic_DNA"/>
</dbReference>
<dbReference type="PROSITE" id="PS50011">
    <property type="entry name" value="PROTEIN_KINASE_DOM"/>
    <property type="match status" value="1"/>
</dbReference>
<dbReference type="Pfam" id="PF00069">
    <property type="entry name" value="Pkinase"/>
    <property type="match status" value="1"/>
</dbReference>
<feature type="domain" description="Protein kinase" evidence="1">
    <location>
        <begin position="6"/>
        <end position="268"/>
    </location>
</feature>
<dbReference type="InterPro" id="IPR011009">
    <property type="entry name" value="Kinase-like_dom_sf"/>
</dbReference>
<evidence type="ECO:0000259" key="1">
    <source>
        <dbReference type="PROSITE" id="PS50011"/>
    </source>
</evidence>
<keyword evidence="3" id="KW-1185">Reference proteome</keyword>
<evidence type="ECO:0000313" key="3">
    <source>
        <dbReference type="Proteomes" id="UP000823775"/>
    </source>
</evidence>
<sequence>MASIRWTRGRTIGRGAEGIVSLATTEENFSVDIPSTIAVKSSLFSRSKSLQKEREFLNEFQDCSQVIRCFGADVTEEDGNILYNILLEYAIGGSLADRIGKNSGRGFPEFEVKKYSKSILLGLSVVHGRGFVHRDIKPHNVLLVGTEKTAKIADFGFANKVGIESQKRKLRGTPMYMAPESVLDAEYGTAADIWAFGCTVFEMITGKKVWDCTGIDDTVHLLCKIGMQSPDLHDEKLSKEAEDFLKKCLARDLRSRWTADMLLNHPFLSLDNAVHQERKRKILNPFLVTTIIDPVIDDFCNSTELKPMKLLNCRTNKRRRKLVEGCYVDY</sequence>
<comment type="caution">
    <text evidence="2">The sequence shown here is derived from an EMBL/GenBank/DDBJ whole genome shotgun (WGS) entry which is preliminary data.</text>
</comment>
<dbReference type="Proteomes" id="UP000823775">
    <property type="component" value="Unassembled WGS sequence"/>
</dbReference>
<dbReference type="InterPro" id="IPR052751">
    <property type="entry name" value="Plant_MAPKKK"/>
</dbReference>
<organism evidence="2 3">
    <name type="scientific">Datura stramonium</name>
    <name type="common">Jimsonweed</name>
    <name type="synonym">Common thornapple</name>
    <dbReference type="NCBI Taxonomy" id="4076"/>
    <lineage>
        <taxon>Eukaryota</taxon>
        <taxon>Viridiplantae</taxon>
        <taxon>Streptophyta</taxon>
        <taxon>Embryophyta</taxon>
        <taxon>Tracheophyta</taxon>
        <taxon>Spermatophyta</taxon>
        <taxon>Magnoliopsida</taxon>
        <taxon>eudicotyledons</taxon>
        <taxon>Gunneridae</taxon>
        <taxon>Pentapetalae</taxon>
        <taxon>asterids</taxon>
        <taxon>lamiids</taxon>
        <taxon>Solanales</taxon>
        <taxon>Solanaceae</taxon>
        <taxon>Solanoideae</taxon>
        <taxon>Datureae</taxon>
        <taxon>Datura</taxon>
    </lineage>
</organism>
<protein>
    <recommendedName>
        <fullName evidence="1">Protein kinase domain-containing protein</fullName>
    </recommendedName>
</protein>
<dbReference type="SUPFAM" id="SSF56112">
    <property type="entry name" value="Protein kinase-like (PK-like)"/>
    <property type="match status" value="1"/>
</dbReference>
<reference evidence="2 3" key="1">
    <citation type="journal article" date="2021" name="BMC Genomics">
        <title>Datura genome reveals duplications of psychoactive alkaloid biosynthetic genes and high mutation rate following tissue culture.</title>
        <authorList>
            <person name="Rajewski A."/>
            <person name="Carter-House D."/>
            <person name="Stajich J."/>
            <person name="Litt A."/>
        </authorList>
    </citation>
    <scope>NUCLEOTIDE SEQUENCE [LARGE SCALE GENOMIC DNA]</scope>
    <source>
        <strain evidence="2">AR-01</strain>
    </source>
</reference>
<name>A0ABS8UMA5_DATST</name>
<evidence type="ECO:0000313" key="2">
    <source>
        <dbReference type="EMBL" id="MCD9559220.1"/>
    </source>
</evidence>
<dbReference type="PANTHER" id="PTHR48011">
    <property type="entry name" value="CCR4-NOT TRANSCRIPTIONAL COMPLEX SUBUNIT CAF120-RELATED"/>
    <property type="match status" value="1"/>
</dbReference>
<dbReference type="InterPro" id="IPR008271">
    <property type="entry name" value="Ser/Thr_kinase_AS"/>
</dbReference>
<gene>
    <name evidence="2" type="ORF">HAX54_017077</name>
</gene>
<dbReference type="SMART" id="SM00220">
    <property type="entry name" value="S_TKc"/>
    <property type="match status" value="1"/>
</dbReference>
<dbReference type="CDD" id="cd06606">
    <property type="entry name" value="STKc_MAPKKK"/>
    <property type="match status" value="1"/>
</dbReference>